<dbReference type="OrthoDB" id="6314489at2"/>
<dbReference type="Proteomes" id="UP000033664">
    <property type="component" value="Unassembled WGS sequence"/>
</dbReference>
<keyword evidence="3" id="KW-1185">Reference proteome</keyword>
<keyword evidence="1" id="KW-0472">Membrane</keyword>
<dbReference type="PATRIC" id="fig|151081.8.peg.2730"/>
<dbReference type="GeneID" id="58228339"/>
<reference evidence="2 3" key="1">
    <citation type="journal article" date="2015" name="BMC Genomics">
        <title>Genome mining reveals unlocked bioactive potential of marine Gram-negative bacteria.</title>
        <authorList>
            <person name="Machado H."/>
            <person name="Sonnenschein E.C."/>
            <person name="Melchiorsen J."/>
            <person name="Gram L."/>
        </authorList>
    </citation>
    <scope>NUCLEOTIDE SEQUENCE [LARGE SCALE GENOMIC DNA]</scope>
    <source>
        <strain evidence="2 3">S3137</strain>
    </source>
</reference>
<gene>
    <name evidence="2" type="ORF">TW72_07545</name>
</gene>
<feature type="transmembrane region" description="Helical" evidence="1">
    <location>
        <begin position="64"/>
        <end position="87"/>
    </location>
</feature>
<evidence type="ECO:0000313" key="2">
    <source>
        <dbReference type="EMBL" id="KJZ00525.1"/>
    </source>
</evidence>
<protein>
    <submittedName>
        <fullName evidence="2">Uncharacterized protein</fullName>
    </submittedName>
</protein>
<evidence type="ECO:0000256" key="1">
    <source>
        <dbReference type="SAM" id="Phobius"/>
    </source>
</evidence>
<dbReference type="AlphaFoldDB" id="A0A0F4PJL4"/>
<keyword evidence="1" id="KW-1133">Transmembrane helix</keyword>
<comment type="caution">
    <text evidence="2">The sequence shown here is derived from an EMBL/GenBank/DDBJ whole genome shotgun (WGS) entry which is preliminary data.</text>
</comment>
<evidence type="ECO:0000313" key="3">
    <source>
        <dbReference type="Proteomes" id="UP000033664"/>
    </source>
</evidence>
<keyword evidence="1" id="KW-0812">Transmembrane</keyword>
<dbReference type="EMBL" id="JXXZ01000006">
    <property type="protein sequence ID" value="KJZ00525.1"/>
    <property type="molecule type" value="Genomic_DNA"/>
</dbReference>
<name>A0A0F4PJL4_9GAMM</name>
<organism evidence="2 3">
    <name type="scientific">Pseudoalteromonas ruthenica</name>
    <dbReference type="NCBI Taxonomy" id="151081"/>
    <lineage>
        <taxon>Bacteria</taxon>
        <taxon>Pseudomonadati</taxon>
        <taxon>Pseudomonadota</taxon>
        <taxon>Gammaproteobacteria</taxon>
        <taxon>Alteromonadales</taxon>
        <taxon>Pseudoalteromonadaceae</taxon>
        <taxon>Pseudoalteromonas</taxon>
    </lineage>
</organism>
<proteinExistence type="predicted"/>
<sequence>MIEVVIVIFVGLILIKAVRHSRKVNKYFSQLDKPQKDELVELVNSNPKRYFLSGGSFTKLPKPLAVVGNILAICVILFFVVLFIAALS</sequence>
<dbReference type="RefSeq" id="WP_045979933.1">
    <property type="nucleotide sequence ID" value="NZ_JXXY01000015.1"/>
</dbReference>
<accession>A0A0F4PJL4</accession>